<keyword evidence="7 8" id="KW-0472">Membrane</keyword>
<feature type="transmembrane region" description="Helical" evidence="8">
    <location>
        <begin position="67"/>
        <end position="84"/>
    </location>
</feature>
<accession>A0A1Q8CMA8</accession>
<dbReference type="Proteomes" id="UP000185596">
    <property type="component" value="Unassembled WGS sequence"/>
</dbReference>
<dbReference type="AlphaFoldDB" id="A0A1Q8CMA8"/>
<feature type="transmembrane region" description="Helical" evidence="8">
    <location>
        <begin position="144"/>
        <end position="162"/>
    </location>
</feature>
<evidence type="ECO:0000256" key="5">
    <source>
        <dbReference type="ARBA" id="ARBA00022692"/>
    </source>
</evidence>
<comment type="caution">
    <text evidence="9">The sequence shown here is derived from an EMBL/GenBank/DDBJ whole genome shotgun (WGS) entry which is preliminary data.</text>
</comment>
<proteinExistence type="inferred from homology"/>
<evidence type="ECO:0000256" key="3">
    <source>
        <dbReference type="ARBA" id="ARBA00022448"/>
    </source>
</evidence>
<reference evidence="9 10" key="1">
    <citation type="submission" date="2016-12" db="EMBL/GenBank/DDBJ databases">
        <title>The draft genome sequence of Actinophytocola sp. 11-183.</title>
        <authorList>
            <person name="Wang W."/>
            <person name="Yuan L."/>
        </authorList>
    </citation>
    <scope>NUCLEOTIDE SEQUENCE [LARGE SCALE GENOMIC DNA]</scope>
    <source>
        <strain evidence="9 10">11-183</strain>
    </source>
</reference>
<dbReference type="RefSeq" id="WP_075127502.1">
    <property type="nucleotide sequence ID" value="NZ_MSIE01000040.1"/>
</dbReference>
<feature type="transmembrane region" description="Helical" evidence="8">
    <location>
        <begin position="37"/>
        <end position="55"/>
    </location>
</feature>
<evidence type="ECO:0000256" key="1">
    <source>
        <dbReference type="ARBA" id="ARBA00004651"/>
    </source>
</evidence>
<dbReference type="InterPro" id="IPR052017">
    <property type="entry name" value="TSUP"/>
</dbReference>
<feature type="transmembrane region" description="Helical" evidence="8">
    <location>
        <begin position="222"/>
        <end position="240"/>
    </location>
</feature>
<dbReference type="STRING" id="1912961.BU204_21425"/>
<gene>
    <name evidence="9" type="ORF">BU204_21425</name>
</gene>
<dbReference type="EMBL" id="MSIE01000040">
    <property type="protein sequence ID" value="OLF15489.1"/>
    <property type="molecule type" value="Genomic_DNA"/>
</dbReference>
<keyword evidence="4 8" id="KW-1003">Cell membrane</keyword>
<dbReference type="InterPro" id="IPR002781">
    <property type="entry name" value="TM_pro_TauE-like"/>
</dbReference>
<dbReference type="PANTHER" id="PTHR30269">
    <property type="entry name" value="TRANSMEMBRANE PROTEIN YFCA"/>
    <property type="match status" value="1"/>
</dbReference>
<comment type="similarity">
    <text evidence="2 8">Belongs to the 4-toluene sulfonate uptake permease (TSUP) (TC 2.A.102) family.</text>
</comment>
<evidence type="ECO:0000256" key="2">
    <source>
        <dbReference type="ARBA" id="ARBA00009142"/>
    </source>
</evidence>
<evidence type="ECO:0000256" key="8">
    <source>
        <dbReference type="RuleBase" id="RU363041"/>
    </source>
</evidence>
<evidence type="ECO:0000256" key="6">
    <source>
        <dbReference type="ARBA" id="ARBA00022989"/>
    </source>
</evidence>
<keyword evidence="5 8" id="KW-0812">Transmembrane</keyword>
<evidence type="ECO:0000313" key="10">
    <source>
        <dbReference type="Proteomes" id="UP000185596"/>
    </source>
</evidence>
<dbReference type="OrthoDB" id="554695at2"/>
<name>A0A1Q8CMA8_9PSEU</name>
<comment type="subcellular location">
    <subcellularLocation>
        <location evidence="1 8">Cell membrane</location>
        <topology evidence="1 8">Multi-pass membrane protein</topology>
    </subcellularLocation>
</comment>
<protein>
    <recommendedName>
        <fullName evidence="8">Probable membrane transporter protein</fullName>
    </recommendedName>
</protein>
<evidence type="ECO:0000256" key="7">
    <source>
        <dbReference type="ARBA" id="ARBA00023136"/>
    </source>
</evidence>
<evidence type="ECO:0000313" key="9">
    <source>
        <dbReference type="EMBL" id="OLF15489.1"/>
    </source>
</evidence>
<keyword evidence="3" id="KW-0813">Transport</keyword>
<dbReference type="Pfam" id="PF01925">
    <property type="entry name" value="TauE"/>
    <property type="match status" value="1"/>
</dbReference>
<feature type="transmembrane region" description="Helical" evidence="8">
    <location>
        <begin position="174"/>
        <end position="202"/>
    </location>
</feature>
<keyword evidence="6 8" id="KW-1133">Transmembrane helix</keyword>
<sequence>MRLEIIAALVTGFLNTAGGGGAVVTFLALSASGVPAITAHATTQLVTPVSFLGGFRLLRTHGPGSRPLAAGCAGTLAGVALLVLAPPQTFQAVAPWCLLPAAVLVVVQEPVRRLVRRAGRTLGPSATAGATFTCGVYAGMVGVGTGTLAFAVLALAPGFAAMPARDLMRTRNVLLLVMAVLVSVAFALTGLVDWGLAALLAAPAAAGGWLGTRVVGRLPVPVLQGLVVATALGGTAWLVATG</sequence>
<dbReference type="GO" id="GO:0005886">
    <property type="term" value="C:plasma membrane"/>
    <property type="evidence" value="ECO:0007669"/>
    <property type="project" value="UniProtKB-SubCell"/>
</dbReference>
<feature type="transmembrane region" description="Helical" evidence="8">
    <location>
        <begin position="7"/>
        <end position="31"/>
    </location>
</feature>
<dbReference type="PANTHER" id="PTHR30269:SF0">
    <property type="entry name" value="MEMBRANE TRANSPORTER PROTEIN YFCA-RELATED"/>
    <property type="match status" value="1"/>
</dbReference>
<evidence type="ECO:0000256" key="4">
    <source>
        <dbReference type="ARBA" id="ARBA00022475"/>
    </source>
</evidence>
<keyword evidence="10" id="KW-1185">Reference proteome</keyword>
<organism evidence="9 10">
    <name type="scientific">Actinophytocola xanthii</name>
    <dbReference type="NCBI Taxonomy" id="1912961"/>
    <lineage>
        <taxon>Bacteria</taxon>
        <taxon>Bacillati</taxon>
        <taxon>Actinomycetota</taxon>
        <taxon>Actinomycetes</taxon>
        <taxon>Pseudonocardiales</taxon>
        <taxon>Pseudonocardiaceae</taxon>
    </lineage>
</organism>